<accession>A0A2G5T998</accession>
<dbReference type="PANTHER" id="PTHR22941">
    <property type="entry name" value="SERPENTINE RECEPTOR"/>
    <property type="match status" value="1"/>
</dbReference>
<dbReference type="Pfam" id="PF10318">
    <property type="entry name" value="7TM_GPCR_Srh"/>
    <property type="match status" value="1"/>
</dbReference>
<organism evidence="2 3">
    <name type="scientific">Caenorhabditis nigoni</name>
    <dbReference type="NCBI Taxonomy" id="1611254"/>
    <lineage>
        <taxon>Eukaryota</taxon>
        <taxon>Metazoa</taxon>
        <taxon>Ecdysozoa</taxon>
        <taxon>Nematoda</taxon>
        <taxon>Chromadorea</taxon>
        <taxon>Rhabditida</taxon>
        <taxon>Rhabditina</taxon>
        <taxon>Rhabditomorpha</taxon>
        <taxon>Rhabditoidea</taxon>
        <taxon>Rhabditidae</taxon>
        <taxon>Peloderinae</taxon>
        <taxon>Caenorhabditis</taxon>
    </lineage>
</organism>
<evidence type="ECO:0000313" key="2">
    <source>
        <dbReference type="EMBL" id="PIC23691.1"/>
    </source>
</evidence>
<feature type="transmembrane region" description="Helical" evidence="1">
    <location>
        <begin position="90"/>
        <end position="111"/>
    </location>
</feature>
<dbReference type="OrthoDB" id="5898352at2759"/>
<feature type="transmembrane region" description="Helical" evidence="1">
    <location>
        <begin position="131"/>
        <end position="151"/>
    </location>
</feature>
<reference evidence="3" key="1">
    <citation type="submission" date="2017-10" db="EMBL/GenBank/DDBJ databases">
        <title>Rapid genome shrinkage in a self-fertile nematode reveals novel sperm competition proteins.</title>
        <authorList>
            <person name="Yin D."/>
            <person name="Schwarz E.M."/>
            <person name="Thomas C.G."/>
            <person name="Felde R.L."/>
            <person name="Korf I.F."/>
            <person name="Cutter A.D."/>
            <person name="Schartner C.M."/>
            <person name="Ralston E.J."/>
            <person name="Meyer B.J."/>
            <person name="Haag E.S."/>
        </authorList>
    </citation>
    <scope>NUCLEOTIDE SEQUENCE [LARGE SCALE GENOMIC DNA]</scope>
    <source>
        <strain evidence="3">JU1422</strain>
    </source>
</reference>
<dbReference type="PANTHER" id="PTHR22941:SF20">
    <property type="entry name" value="SERPENTINE RECEPTOR, CLASS H"/>
    <property type="match status" value="1"/>
</dbReference>
<dbReference type="EMBL" id="PDUG01000005">
    <property type="protein sequence ID" value="PIC23691.1"/>
    <property type="molecule type" value="Genomic_DNA"/>
</dbReference>
<dbReference type="InterPro" id="IPR053220">
    <property type="entry name" value="Nematode_rcpt-like_serp_H"/>
</dbReference>
<feature type="transmembrane region" description="Helical" evidence="1">
    <location>
        <begin position="171"/>
        <end position="189"/>
    </location>
</feature>
<sequence length="366" mass="41605">MQSDSHCFYSKTRHCSSHSLTTRKIRRHHFLALIFEMQNCTADMSYLASPELLSQVFQAISFLESFFPFAFGAYCIIYKTPGNLKQVKNLLLNLHIWCMLSDFMICCLGRPYAYLPSFAGFGLGLIDAPGILFYIGCCCIAAHGVSIMAIYENRYFILFAQTSSWKKYRKLFLPIVAIAVPVCLLPSYLNIPEQESARAEVFQEHPCLKLVETGGRQLFVFTTNSLTSLLTTVPCSFLIAAILAFFVLTCYKTWKRTSTSYLSKTTMKIQKSFLKAITAQFLFLGTMMFMPLFVTLCLSFSNYHNQIINNLMALTFSTFGVGSTIIMILVYKPYREYVFELISCNRSKSASAVQQDRISHVVSTER</sequence>
<keyword evidence="1" id="KW-1133">Transmembrane helix</keyword>
<evidence type="ECO:0008006" key="4">
    <source>
        <dbReference type="Google" id="ProtNLM"/>
    </source>
</evidence>
<name>A0A2G5T998_9PELO</name>
<feature type="transmembrane region" description="Helical" evidence="1">
    <location>
        <begin position="56"/>
        <end position="78"/>
    </location>
</feature>
<feature type="transmembrane region" description="Helical" evidence="1">
    <location>
        <begin position="307"/>
        <end position="331"/>
    </location>
</feature>
<keyword evidence="3" id="KW-1185">Reference proteome</keyword>
<gene>
    <name evidence="2" type="primary">Cnig_chr_V.g17304</name>
    <name evidence="2" type="ORF">B9Z55_017304</name>
</gene>
<dbReference type="AlphaFoldDB" id="A0A2G5T998"/>
<dbReference type="STRING" id="1611254.A0A2G5T998"/>
<feature type="transmembrane region" description="Helical" evidence="1">
    <location>
        <begin position="272"/>
        <end position="301"/>
    </location>
</feature>
<keyword evidence="1" id="KW-0812">Transmembrane</keyword>
<evidence type="ECO:0000313" key="3">
    <source>
        <dbReference type="Proteomes" id="UP000230233"/>
    </source>
</evidence>
<dbReference type="Proteomes" id="UP000230233">
    <property type="component" value="Chromosome V"/>
</dbReference>
<proteinExistence type="predicted"/>
<evidence type="ECO:0000256" key="1">
    <source>
        <dbReference type="SAM" id="Phobius"/>
    </source>
</evidence>
<dbReference type="InterPro" id="IPR019422">
    <property type="entry name" value="7TM_GPCR_serpentine_rcpt_Srh"/>
</dbReference>
<protein>
    <recommendedName>
        <fullName evidence="4">G-protein coupled receptors family 1 profile domain-containing protein</fullName>
    </recommendedName>
</protein>
<comment type="caution">
    <text evidence="2">The sequence shown here is derived from an EMBL/GenBank/DDBJ whole genome shotgun (WGS) entry which is preliminary data.</text>
</comment>
<keyword evidence="1" id="KW-0472">Membrane</keyword>
<feature type="transmembrane region" description="Helical" evidence="1">
    <location>
        <begin position="229"/>
        <end position="251"/>
    </location>
</feature>
<dbReference type="SUPFAM" id="SSF81321">
    <property type="entry name" value="Family A G protein-coupled receptor-like"/>
    <property type="match status" value="1"/>
</dbReference>